<feature type="domain" description="Paraneoplastic antigen Ma-like N-terminal" evidence="3">
    <location>
        <begin position="3"/>
        <end position="88"/>
    </location>
</feature>
<dbReference type="InterPro" id="IPR026523">
    <property type="entry name" value="PNMA"/>
</dbReference>
<dbReference type="PANTHER" id="PTHR23095">
    <property type="entry name" value="PARANEOPLASTIC ANTIGEN"/>
    <property type="match status" value="1"/>
</dbReference>
<dbReference type="Pfam" id="PF20846">
    <property type="entry name" value="PNMA_N"/>
    <property type="match status" value="1"/>
</dbReference>
<dbReference type="Proteomes" id="UP001501920">
    <property type="component" value="Chromosome 6"/>
</dbReference>
<dbReference type="InterPro" id="IPR048271">
    <property type="entry name" value="PNMA_N"/>
</dbReference>
<keyword evidence="1" id="KW-0812">Transmembrane</keyword>
<feature type="domain" description="Paraneoplastic antigen Ma-like C-terminal" evidence="2">
    <location>
        <begin position="162"/>
        <end position="306"/>
    </location>
</feature>
<keyword evidence="1" id="KW-0472">Membrane</keyword>
<evidence type="ECO:0000256" key="1">
    <source>
        <dbReference type="SAM" id="Phobius"/>
    </source>
</evidence>
<evidence type="ECO:0000259" key="3">
    <source>
        <dbReference type="Pfam" id="PF20846"/>
    </source>
</evidence>
<dbReference type="PANTHER" id="PTHR23095:SF51">
    <property type="entry name" value="PARANEOPLASTIC ANTIGEN MA1 HOMOLOG-RELATED"/>
    <property type="match status" value="1"/>
</dbReference>
<keyword evidence="5" id="KW-1185">Reference proteome</keyword>
<name>A0AAR2J958_PYGNA</name>
<reference evidence="4" key="3">
    <citation type="submission" date="2025-09" db="UniProtKB">
        <authorList>
            <consortium name="Ensembl"/>
        </authorList>
    </citation>
    <scope>IDENTIFICATION</scope>
</reference>
<dbReference type="AlphaFoldDB" id="A0AAR2J958"/>
<dbReference type="GeneTree" id="ENSGT01030000234522"/>
<dbReference type="Ensembl" id="ENSPNAT00000068951.1">
    <property type="protein sequence ID" value="ENSPNAP00000048558.1"/>
    <property type="gene ID" value="ENSPNAG00000032522.1"/>
</dbReference>
<keyword evidence="1" id="KW-1133">Transmembrane helix</keyword>
<dbReference type="InterPro" id="IPR048270">
    <property type="entry name" value="PNMA_C"/>
</dbReference>
<feature type="transmembrane region" description="Helical" evidence="1">
    <location>
        <begin position="365"/>
        <end position="386"/>
    </location>
</feature>
<sequence>ENNWCKGEELGVHHAMLVVGVGEDDDVSRIEEVLQTVRCWGRVRVRGRTFDVETSSLVALCECKEALNSPNVPSEVRPPDGSLPWKIVTANPALATSDEFAEKLKNFMLTEGKTVKDLQFFCQPPSPKDGTVESLIRAMGEFMNQSQKAPPENHSYRHLRTFSGVIRTPLGEDPFEHWMEQATIIESLKGPALEIVRALRFTDPEAKPGEYLDALNCAFGSAESGEDLYFSFRLIQQKSGEKLSDFARRLEPFLARVVQKGGIMAKDMDRVRVEQVLRGAVGADLMLLQLRLKERRERPPKFLHLLSEIRAEEEYERSREGKKTIIQIYIHIHIHIYIYIYTPRHNSTICCYIHTHVYISIHMPLYIYTHPPHTILLFAAMCICVYMRSRVMCHGMCSAMRARSRNHAPWSRDR</sequence>
<reference evidence="4" key="2">
    <citation type="submission" date="2025-08" db="UniProtKB">
        <authorList>
            <consortium name="Ensembl"/>
        </authorList>
    </citation>
    <scope>IDENTIFICATION</scope>
</reference>
<accession>A0AAR2J958</accession>
<dbReference type="Pfam" id="PF14893">
    <property type="entry name" value="PNMA"/>
    <property type="match status" value="1"/>
</dbReference>
<reference evidence="4 5" key="1">
    <citation type="submission" date="2020-10" db="EMBL/GenBank/DDBJ databases">
        <title>Pygocentrus nattereri (red-bellied piranha) genome, fPygNat1, primary haplotype.</title>
        <authorList>
            <person name="Myers G."/>
            <person name="Meyer A."/>
            <person name="Karagic N."/>
            <person name="Pippel M."/>
            <person name="Winkler S."/>
            <person name="Tracey A."/>
            <person name="Wood J."/>
            <person name="Formenti G."/>
            <person name="Howe K."/>
            <person name="Fedrigo O."/>
            <person name="Jarvis E.D."/>
        </authorList>
    </citation>
    <scope>NUCLEOTIDE SEQUENCE [LARGE SCALE GENOMIC DNA]</scope>
</reference>
<proteinExistence type="predicted"/>
<organism evidence="4 5">
    <name type="scientific">Pygocentrus nattereri</name>
    <name type="common">Red-bellied piranha</name>
    <dbReference type="NCBI Taxonomy" id="42514"/>
    <lineage>
        <taxon>Eukaryota</taxon>
        <taxon>Metazoa</taxon>
        <taxon>Chordata</taxon>
        <taxon>Craniata</taxon>
        <taxon>Vertebrata</taxon>
        <taxon>Euteleostomi</taxon>
        <taxon>Actinopterygii</taxon>
        <taxon>Neopterygii</taxon>
        <taxon>Teleostei</taxon>
        <taxon>Ostariophysi</taxon>
        <taxon>Characiformes</taxon>
        <taxon>Characoidei</taxon>
        <taxon>Pygocentrus</taxon>
    </lineage>
</organism>
<evidence type="ECO:0000259" key="2">
    <source>
        <dbReference type="Pfam" id="PF14893"/>
    </source>
</evidence>
<protein>
    <submittedName>
        <fullName evidence="4">Uncharacterized protein</fullName>
    </submittedName>
</protein>
<evidence type="ECO:0000313" key="4">
    <source>
        <dbReference type="Ensembl" id="ENSPNAP00000048558.1"/>
    </source>
</evidence>
<evidence type="ECO:0000313" key="5">
    <source>
        <dbReference type="Proteomes" id="UP001501920"/>
    </source>
</evidence>